<comment type="similarity">
    <text evidence="9">Belongs to the monovalent cation:proton antiporter 2 (CPA2) transporter (TC 2.A.37) family. CHX (TC 2.A.37.4) subfamily.</text>
</comment>
<organism evidence="12 13">
    <name type="scientific">Stylosanthes scabra</name>
    <dbReference type="NCBI Taxonomy" id="79078"/>
    <lineage>
        <taxon>Eukaryota</taxon>
        <taxon>Viridiplantae</taxon>
        <taxon>Streptophyta</taxon>
        <taxon>Embryophyta</taxon>
        <taxon>Tracheophyta</taxon>
        <taxon>Spermatophyta</taxon>
        <taxon>Magnoliopsida</taxon>
        <taxon>eudicotyledons</taxon>
        <taxon>Gunneridae</taxon>
        <taxon>Pentapetalae</taxon>
        <taxon>rosids</taxon>
        <taxon>fabids</taxon>
        <taxon>Fabales</taxon>
        <taxon>Fabaceae</taxon>
        <taxon>Papilionoideae</taxon>
        <taxon>50 kb inversion clade</taxon>
        <taxon>dalbergioids sensu lato</taxon>
        <taxon>Dalbergieae</taxon>
        <taxon>Pterocarpus clade</taxon>
        <taxon>Stylosanthes</taxon>
    </lineage>
</organism>
<evidence type="ECO:0000313" key="12">
    <source>
        <dbReference type="EMBL" id="MED6176497.1"/>
    </source>
</evidence>
<dbReference type="Pfam" id="PF00999">
    <property type="entry name" value="Na_H_Exchanger"/>
    <property type="match status" value="1"/>
</dbReference>
<dbReference type="PANTHER" id="PTHR32468:SF110">
    <property type="entry name" value="CATION_H+ EXCHANGER 3"/>
    <property type="match status" value="1"/>
</dbReference>
<keyword evidence="13" id="KW-1185">Reference proteome</keyword>
<feature type="transmembrane region" description="Helical" evidence="10">
    <location>
        <begin position="103"/>
        <end position="123"/>
    </location>
</feature>
<evidence type="ECO:0000259" key="11">
    <source>
        <dbReference type="Pfam" id="PF00999"/>
    </source>
</evidence>
<keyword evidence="4 10" id="KW-0812">Transmembrane</keyword>
<evidence type="ECO:0000256" key="9">
    <source>
        <dbReference type="ARBA" id="ARBA00038341"/>
    </source>
</evidence>
<gene>
    <name evidence="12" type="ORF">PIB30_088755</name>
</gene>
<evidence type="ECO:0000256" key="6">
    <source>
        <dbReference type="ARBA" id="ARBA00022989"/>
    </source>
</evidence>
<evidence type="ECO:0000256" key="4">
    <source>
        <dbReference type="ARBA" id="ARBA00022692"/>
    </source>
</evidence>
<dbReference type="InterPro" id="IPR006153">
    <property type="entry name" value="Cation/H_exchanger_TM"/>
</dbReference>
<dbReference type="PANTHER" id="PTHR32468">
    <property type="entry name" value="CATION/H + ANTIPORTER"/>
    <property type="match status" value="1"/>
</dbReference>
<sequence length="343" mass="38008">MAGFLLTPPLLRRNPSIFNLFYPKNGVINVEVLSNFGLIYYAFLNGLEMNLDTILKAKKESISIAVAGIIFPFITGSGLYALYRKFYITGNIFRLEEISTHAYLMWSLILTVTGFPNLVEILSELKLHYTGLGKVALTAAMISDTYNWILFTLLIPFSSLDISNAIYSVISTILFIVVCIFLVRPIITKFVEQKTEKNELDEYVLLFVVMGLLLCSHVSDILGTHAIVGAFVYGLILPHGKFADFVMSVSDDFGGGFLASVYFSGNGMRFMIESLFTHTNWVVSLLVVFLSCVTKILATLFATSLFGRPAKDGFAIGLLLNTKGALALVLLSIAWDKVVLFYS</sequence>
<keyword evidence="8 10" id="KW-0472">Membrane</keyword>
<accession>A0ABU6VS96</accession>
<feature type="transmembrane region" description="Helical" evidence="10">
    <location>
        <begin position="165"/>
        <end position="183"/>
    </location>
</feature>
<evidence type="ECO:0000256" key="1">
    <source>
        <dbReference type="ARBA" id="ARBA00004141"/>
    </source>
</evidence>
<feature type="transmembrane region" description="Helical" evidence="10">
    <location>
        <begin position="281"/>
        <end position="302"/>
    </location>
</feature>
<dbReference type="EMBL" id="JASCZI010152660">
    <property type="protein sequence ID" value="MED6176497.1"/>
    <property type="molecule type" value="Genomic_DNA"/>
</dbReference>
<keyword evidence="3" id="KW-0633">Potassium transport</keyword>
<feature type="domain" description="Cation/H+ exchanger transmembrane" evidence="11">
    <location>
        <begin position="15"/>
        <end position="336"/>
    </location>
</feature>
<dbReference type="Gene3D" id="1.20.1530.20">
    <property type="match status" value="1"/>
</dbReference>
<evidence type="ECO:0000256" key="7">
    <source>
        <dbReference type="ARBA" id="ARBA00023065"/>
    </source>
</evidence>
<feature type="transmembrane region" description="Helical" evidence="10">
    <location>
        <begin position="203"/>
        <end position="236"/>
    </location>
</feature>
<dbReference type="InterPro" id="IPR038770">
    <property type="entry name" value="Na+/solute_symporter_sf"/>
</dbReference>
<evidence type="ECO:0000256" key="2">
    <source>
        <dbReference type="ARBA" id="ARBA00022448"/>
    </source>
</evidence>
<comment type="caution">
    <text evidence="12">The sequence shown here is derived from an EMBL/GenBank/DDBJ whole genome shotgun (WGS) entry which is preliminary data.</text>
</comment>
<feature type="transmembrane region" description="Helical" evidence="10">
    <location>
        <begin position="20"/>
        <end position="43"/>
    </location>
</feature>
<reference evidence="12 13" key="1">
    <citation type="journal article" date="2023" name="Plants (Basel)">
        <title>Bridging the Gap: Combining Genomics and Transcriptomics Approaches to Understand Stylosanthes scabra, an Orphan Legume from the Brazilian Caatinga.</title>
        <authorList>
            <person name="Ferreira-Neto J.R.C."/>
            <person name="da Silva M.D."/>
            <person name="Binneck E."/>
            <person name="de Melo N.F."/>
            <person name="da Silva R.H."/>
            <person name="de Melo A.L.T.M."/>
            <person name="Pandolfi V."/>
            <person name="Bustamante F.O."/>
            <person name="Brasileiro-Vidal A.C."/>
            <person name="Benko-Iseppon A.M."/>
        </authorList>
    </citation>
    <scope>NUCLEOTIDE SEQUENCE [LARGE SCALE GENOMIC DNA]</scope>
    <source>
        <tissue evidence="12">Leaves</tissue>
    </source>
</reference>
<evidence type="ECO:0000256" key="10">
    <source>
        <dbReference type="SAM" id="Phobius"/>
    </source>
</evidence>
<evidence type="ECO:0000256" key="5">
    <source>
        <dbReference type="ARBA" id="ARBA00022958"/>
    </source>
</evidence>
<feature type="transmembrane region" description="Helical" evidence="10">
    <location>
        <begin position="314"/>
        <end position="335"/>
    </location>
</feature>
<dbReference type="Proteomes" id="UP001341840">
    <property type="component" value="Unassembled WGS sequence"/>
</dbReference>
<keyword evidence="5" id="KW-0630">Potassium</keyword>
<proteinExistence type="inferred from homology"/>
<keyword evidence="2" id="KW-0813">Transport</keyword>
<protein>
    <recommendedName>
        <fullName evidence="11">Cation/H+ exchanger transmembrane domain-containing protein</fullName>
    </recommendedName>
</protein>
<keyword evidence="7" id="KW-0406">Ion transport</keyword>
<feature type="transmembrane region" description="Helical" evidence="10">
    <location>
        <begin position="64"/>
        <end position="83"/>
    </location>
</feature>
<comment type="subcellular location">
    <subcellularLocation>
        <location evidence="1">Membrane</location>
        <topology evidence="1">Multi-pass membrane protein</topology>
    </subcellularLocation>
</comment>
<evidence type="ECO:0000256" key="8">
    <source>
        <dbReference type="ARBA" id="ARBA00023136"/>
    </source>
</evidence>
<keyword evidence="6 10" id="KW-1133">Transmembrane helix</keyword>
<dbReference type="InterPro" id="IPR050794">
    <property type="entry name" value="CPA2_transporter"/>
</dbReference>
<name>A0ABU6VS96_9FABA</name>
<evidence type="ECO:0000256" key="3">
    <source>
        <dbReference type="ARBA" id="ARBA00022538"/>
    </source>
</evidence>
<evidence type="ECO:0000313" key="13">
    <source>
        <dbReference type="Proteomes" id="UP001341840"/>
    </source>
</evidence>
<feature type="transmembrane region" description="Helical" evidence="10">
    <location>
        <begin position="135"/>
        <end position="159"/>
    </location>
</feature>